<keyword evidence="6" id="KW-1185">Reference proteome</keyword>
<organism evidence="5 6">
    <name type="scientific">Jezberella montanilacus</name>
    <dbReference type="NCBI Taxonomy" id="323426"/>
    <lineage>
        <taxon>Bacteria</taxon>
        <taxon>Pseudomonadati</taxon>
        <taxon>Pseudomonadota</taxon>
        <taxon>Betaproteobacteria</taxon>
        <taxon>Burkholderiales</taxon>
        <taxon>Alcaligenaceae</taxon>
        <taxon>Jezberella</taxon>
    </lineage>
</organism>
<dbReference type="AlphaFoldDB" id="A0A2T0XCF3"/>
<accession>A0A2T0XCF3</accession>
<evidence type="ECO:0000259" key="3">
    <source>
        <dbReference type="Pfam" id="PF00263"/>
    </source>
</evidence>
<dbReference type="InterPro" id="IPR032789">
    <property type="entry name" value="T2SS-T3SS_pil_N"/>
</dbReference>
<proteinExistence type="inferred from homology"/>
<dbReference type="EMBL" id="PVTV01000017">
    <property type="protein sequence ID" value="PRY96592.1"/>
    <property type="molecule type" value="Genomic_DNA"/>
</dbReference>
<evidence type="ECO:0000256" key="1">
    <source>
        <dbReference type="RuleBase" id="RU004003"/>
    </source>
</evidence>
<dbReference type="OrthoDB" id="9775455at2"/>
<keyword evidence="2" id="KW-0732">Signal</keyword>
<dbReference type="GO" id="GO:0009306">
    <property type="term" value="P:protein secretion"/>
    <property type="evidence" value="ECO:0007669"/>
    <property type="project" value="InterPro"/>
</dbReference>
<reference evidence="5 6" key="1">
    <citation type="submission" date="2018-03" db="EMBL/GenBank/DDBJ databases">
        <title>Genomic Encyclopedia of Type Strains, Phase III (KMG-III): the genomes of soil and plant-associated and newly described type strains.</title>
        <authorList>
            <person name="Whitman W."/>
        </authorList>
    </citation>
    <scope>NUCLEOTIDE SEQUENCE [LARGE SCALE GENOMIC DNA]</scope>
    <source>
        <strain evidence="5 6">MWH-P2sevCIIIb</strain>
    </source>
</reference>
<dbReference type="Pfam" id="PF13629">
    <property type="entry name" value="T2SS-T3SS_pil_N"/>
    <property type="match status" value="1"/>
</dbReference>
<dbReference type="InterPro" id="IPR001775">
    <property type="entry name" value="GspD/PilQ"/>
</dbReference>
<evidence type="ECO:0000259" key="4">
    <source>
        <dbReference type="Pfam" id="PF13629"/>
    </source>
</evidence>
<evidence type="ECO:0000313" key="6">
    <source>
        <dbReference type="Proteomes" id="UP000238308"/>
    </source>
</evidence>
<evidence type="ECO:0000313" key="5">
    <source>
        <dbReference type="EMBL" id="PRY96592.1"/>
    </source>
</evidence>
<dbReference type="PRINTS" id="PR00811">
    <property type="entry name" value="BCTERIALGSPD"/>
</dbReference>
<dbReference type="InterPro" id="IPR050810">
    <property type="entry name" value="Bact_Secretion_Sys_Channel"/>
</dbReference>
<evidence type="ECO:0000256" key="2">
    <source>
        <dbReference type="SAM" id="SignalP"/>
    </source>
</evidence>
<comment type="caution">
    <text evidence="5">The sequence shown here is derived from an EMBL/GenBank/DDBJ whole genome shotgun (WGS) entry which is preliminary data.</text>
</comment>
<dbReference type="RefSeq" id="WP_106228651.1">
    <property type="nucleotide sequence ID" value="NZ_PVTV01000017.1"/>
</dbReference>
<dbReference type="InterPro" id="IPR004846">
    <property type="entry name" value="T2SS/T3SS_dom"/>
</dbReference>
<dbReference type="Proteomes" id="UP000238308">
    <property type="component" value="Unassembled WGS sequence"/>
</dbReference>
<dbReference type="GO" id="GO:0015627">
    <property type="term" value="C:type II protein secretion system complex"/>
    <property type="evidence" value="ECO:0007669"/>
    <property type="project" value="TreeGrafter"/>
</dbReference>
<dbReference type="PANTHER" id="PTHR30332">
    <property type="entry name" value="PROBABLE GENERAL SECRETION PATHWAY PROTEIN D"/>
    <property type="match status" value="1"/>
</dbReference>
<comment type="similarity">
    <text evidence="1">Belongs to the bacterial secretin family.</text>
</comment>
<protein>
    <submittedName>
        <fullName evidence="5">Pilus assembly protein CpaC</fullName>
    </submittedName>
</protein>
<feature type="domain" description="Pilus formation protein N-terminal" evidence="4">
    <location>
        <begin position="33"/>
        <end position="99"/>
    </location>
</feature>
<dbReference type="Pfam" id="PF00263">
    <property type="entry name" value="Secretin"/>
    <property type="match status" value="1"/>
</dbReference>
<feature type="domain" description="Type II/III secretion system secretin-like" evidence="3">
    <location>
        <begin position="240"/>
        <end position="397"/>
    </location>
</feature>
<name>A0A2T0XCF3_9BURK</name>
<dbReference type="PANTHER" id="PTHR30332:SF17">
    <property type="entry name" value="TYPE IV PILIATION SYSTEM PROTEIN DR_0774-RELATED"/>
    <property type="match status" value="1"/>
</dbReference>
<sequence length="451" mass="48776">MSNKVLMILKRILLSGCLIIDPHSAHAVDPVLRTIVLEVGGSAFLNVNQVSRIAVGDSQIAQVSASGMTGILIFGKARGSTRADVWSKTGRHHQYEVTVNPRGFEANYLSVKKLLSDISTITVSTSGDKIILEGMNVSDHDKRRVAQISAQYPDILDLTNAVGWDRMIMLDVLVIELPSATLRELGLKWDANPNSGLKSALDWTTGSPDPGVTRLPAGLNSSHAGAMIGLNTILSARIDALSRKGEAVILAQPQLLTRSGSTANFLAGGEVPYSSTDKDGRVNTFFKKYGVSLNITPQANGRDTVRSSIEIEVSSVDPTIMLPNGPAMRVRRASTEFNVRSGQTLILGGFISREKSRDWEGLPGVSDTSILRHVFGSERTSERQTELAILVTPHIVDPAELEFDQRSAVARDVIDKAFSESTGLSGLAGSNHFDLKETFVNSESLTDQWDE</sequence>
<gene>
    <name evidence="5" type="ORF">BCM14_2833</name>
</gene>
<feature type="chain" id="PRO_5015584809" evidence="2">
    <location>
        <begin position="28"/>
        <end position="451"/>
    </location>
</feature>
<feature type="signal peptide" evidence="2">
    <location>
        <begin position="1"/>
        <end position="27"/>
    </location>
</feature>